<keyword evidence="1" id="KW-1133">Transmembrane helix</keyword>
<evidence type="ECO:0000256" key="1">
    <source>
        <dbReference type="SAM" id="Phobius"/>
    </source>
</evidence>
<proteinExistence type="predicted"/>
<keyword evidence="3" id="KW-1185">Reference proteome</keyword>
<feature type="transmembrane region" description="Helical" evidence="1">
    <location>
        <begin position="115"/>
        <end position="134"/>
    </location>
</feature>
<evidence type="ECO:0000313" key="2">
    <source>
        <dbReference type="EMBL" id="GAA5817410.1"/>
    </source>
</evidence>
<comment type="caution">
    <text evidence="2">The sequence shown here is derived from an EMBL/GenBank/DDBJ whole genome shotgun (WGS) entry which is preliminary data.</text>
</comment>
<organism evidence="2 3">
    <name type="scientific">Mucor flavus</name>
    <dbReference type="NCBI Taxonomy" id="439312"/>
    <lineage>
        <taxon>Eukaryota</taxon>
        <taxon>Fungi</taxon>
        <taxon>Fungi incertae sedis</taxon>
        <taxon>Mucoromycota</taxon>
        <taxon>Mucoromycotina</taxon>
        <taxon>Mucoromycetes</taxon>
        <taxon>Mucorales</taxon>
        <taxon>Mucorineae</taxon>
        <taxon>Mucoraceae</taxon>
        <taxon>Mucor</taxon>
    </lineage>
</organism>
<keyword evidence="1" id="KW-0812">Transmembrane</keyword>
<reference evidence="2 3" key="1">
    <citation type="submission" date="2024-04" db="EMBL/GenBank/DDBJ databases">
        <title>genome sequences of Mucor flavus KT1a and Helicostylum pulchrum KT1b strains isolated from the surface of a dry-aged beef.</title>
        <authorList>
            <person name="Toyotome T."/>
            <person name="Hosono M."/>
            <person name="Torimaru M."/>
            <person name="Fukuda K."/>
            <person name="Mikami N."/>
        </authorList>
    </citation>
    <scope>NUCLEOTIDE SEQUENCE [LARGE SCALE GENOMIC DNA]</scope>
    <source>
        <strain evidence="2 3">KT1a</strain>
    </source>
</reference>
<gene>
    <name evidence="2" type="ORF">MFLAVUS_010956</name>
</gene>
<evidence type="ECO:0000313" key="3">
    <source>
        <dbReference type="Proteomes" id="UP001473302"/>
    </source>
</evidence>
<name>A0ABP9ZE57_9FUNG</name>
<dbReference type="EMBL" id="BAABUK010000042">
    <property type="protein sequence ID" value="GAA5817410.1"/>
    <property type="molecule type" value="Genomic_DNA"/>
</dbReference>
<keyword evidence="1" id="KW-0472">Membrane</keyword>
<sequence>MRTALVPNTKLEALLPRSVHEASNEFEASSSKLNKQEVKMNKKRGLRKALSSELITDYEKREGHAQNSFNSIYKRDSPDGGDGGSDGGSIGLCLSYITYILFFCVKAIVRKMRTVALVAFTVAVFVLFTGGDAYTINRKRRLSLDEGELWNIGLFEEYIGSTHGKKEKSLGDGSVD</sequence>
<feature type="transmembrane region" description="Helical" evidence="1">
    <location>
        <begin position="90"/>
        <end position="109"/>
    </location>
</feature>
<dbReference type="Proteomes" id="UP001473302">
    <property type="component" value="Unassembled WGS sequence"/>
</dbReference>
<accession>A0ABP9ZE57</accession>
<protein>
    <submittedName>
        <fullName evidence="2">Uncharacterized protein</fullName>
    </submittedName>
</protein>